<feature type="region of interest" description="Disordered" evidence="1">
    <location>
        <begin position="1"/>
        <end position="27"/>
    </location>
</feature>
<dbReference type="HOGENOM" id="CLU_3150560_0_0_9"/>
<reference key="1">
    <citation type="submission" date="2010-09" db="EMBL/GenBank/DDBJ databases">
        <title>Complete sequence of Caldicellulosiruptor hydrothermalis 108.</title>
        <authorList>
            <consortium name="US DOE Joint Genome Institute"/>
            <person name="Lucas S."/>
            <person name="Copeland A."/>
            <person name="Lapidus A."/>
            <person name="Cheng J.-F."/>
            <person name="Bruce D."/>
            <person name="Goodwin L."/>
            <person name="Pitluck S."/>
            <person name="Davenport K."/>
            <person name="Detter J.C."/>
            <person name="Han C."/>
            <person name="Tapia R."/>
            <person name="Land M."/>
            <person name="Hauser L."/>
            <person name="Chang Y.-J."/>
            <person name="Jeffries C."/>
            <person name="Kyrpides N."/>
            <person name="Ivanova N."/>
            <person name="Mikhailova N."/>
            <person name="Blumer-Schuette S.E."/>
            <person name="Kelly R.M."/>
            <person name="Woyke T."/>
        </authorList>
    </citation>
    <scope>NUCLEOTIDE SEQUENCE</scope>
    <source>
        <strain>108</strain>
    </source>
</reference>
<reference evidence="2 3" key="2">
    <citation type="journal article" date="2011" name="J. Bacteriol.">
        <title>Complete genome sequences for the anaerobic, extremely thermophilic plant biomass-degrading bacteria Caldicellulosiruptor hydrothermalis, Caldicellulosiruptor kristjanssonii, Caldicellulosiruptor kronotskyensis, Caldicellulosiruptor owensenis, and Caldicellulosiruptor lactoaceticus.</title>
        <authorList>
            <person name="Blumer-Schuette S.E."/>
            <person name="Ozdemir I."/>
            <person name="Mistry D."/>
            <person name="Lucas S."/>
            <person name="Lapidus A."/>
            <person name="Cheng J.F."/>
            <person name="Goodwin L.A."/>
            <person name="Pitluck S."/>
            <person name="Land M.L."/>
            <person name="Hauser L.J."/>
            <person name="Woyke T."/>
            <person name="Mikhailova N."/>
            <person name="Pati A."/>
            <person name="Kyrpides N.C."/>
            <person name="Ivanova N."/>
            <person name="Detter J.C."/>
            <person name="Walston-Davenport K."/>
            <person name="Han S."/>
            <person name="Adams M.W."/>
            <person name="Kelly R.M."/>
        </authorList>
    </citation>
    <scope>NUCLEOTIDE SEQUENCE [LARGE SCALE GENOMIC DNA]</scope>
    <source>
        <strain evidence="3">DSM 18901 / VKM B-2411 / 108</strain>
    </source>
</reference>
<evidence type="ECO:0000256" key="1">
    <source>
        <dbReference type="SAM" id="MobiDB-lite"/>
    </source>
</evidence>
<dbReference type="AlphaFoldDB" id="E4QDT3"/>
<dbReference type="Proteomes" id="UP000006890">
    <property type="component" value="Chromosome"/>
</dbReference>
<accession>E4QDT3</accession>
<keyword evidence="3" id="KW-1185">Reference proteome</keyword>
<proteinExistence type="predicted"/>
<dbReference type="KEGG" id="chd:Calhy_0763"/>
<evidence type="ECO:0000313" key="3">
    <source>
        <dbReference type="Proteomes" id="UP000006890"/>
    </source>
</evidence>
<organism evidence="2 3">
    <name type="scientific">Caldicellulosiruptor hydrothermalis (strain DSM 18901 / VKM B-2411 / 108)</name>
    <dbReference type="NCBI Taxonomy" id="632292"/>
    <lineage>
        <taxon>Bacteria</taxon>
        <taxon>Bacillati</taxon>
        <taxon>Bacillota</taxon>
        <taxon>Bacillota incertae sedis</taxon>
        <taxon>Caldicellulosiruptorales</taxon>
        <taxon>Caldicellulosiruptoraceae</taxon>
        <taxon>Caldicellulosiruptor</taxon>
    </lineage>
</organism>
<feature type="compositionally biased region" description="Polar residues" evidence="1">
    <location>
        <begin position="1"/>
        <end position="18"/>
    </location>
</feature>
<protein>
    <submittedName>
        <fullName evidence="2">Uncharacterized protein</fullName>
    </submittedName>
</protein>
<dbReference type="EMBL" id="CP002219">
    <property type="protein sequence ID" value="ADQ06500.1"/>
    <property type="molecule type" value="Genomic_DNA"/>
</dbReference>
<gene>
    <name evidence="2" type="ordered locus">Calhy_0763</name>
</gene>
<dbReference type="STRING" id="632292.Calhy_0763"/>
<evidence type="ECO:0000313" key="2">
    <source>
        <dbReference type="EMBL" id="ADQ06500.1"/>
    </source>
</evidence>
<name>E4QDT3_CALH1</name>
<sequence length="48" mass="5712">MTQQNLNNSNQTEITIKQNPPIKRIETHPIHQKLIIRDMKTGRFAEKR</sequence>